<dbReference type="Gene3D" id="3.30.160.60">
    <property type="entry name" value="Classic Zinc Finger"/>
    <property type="match status" value="2"/>
</dbReference>
<dbReference type="AlphaFoldDB" id="A0A8J1TK97"/>
<evidence type="ECO:0000256" key="9">
    <source>
        <dbReference type="ARBA" id="ARBA00023163"/>
    </source>
</evidence>
<keyword evidence="7" id="KW-0805">Transcription regulation</keyword>
<keyword evidence="5" id="KW-0863">Zinc-finger</keyword>
<evidence type="ECO:0000256" key="8">
    <source>
        <dbReference type="ARBA" id="ARBA00023125"/>
    </source>
</evidence>
<dbReference type="SUPFAM" id="SSF57667">
    <property type="entry name" value="beta-beta-alpha zinc fingers"/>
    <property type="match status" value="1"/>
</dbReference>
<protein>
    <submittedName>
        <fullName evidence="11">Uncharacterized protein</fullName>
    </submittedName>
</protein>
<organism evidence="11 12">
    <name type="scientific">Owenia fusiformis</name>
    <name type="common">Polychaete worm</name>
    <dbReference type="NCBI Taxonomy" id="6347"/>
    <lineage>
        <taxon>Eukaryota</taxon>
        <taxon>Metazoa</taxon>
        <taxon>Spiralia</taxon>
        <taxon>Lophotrochozoa</taxon>
        <taxon>Annelida</taxon>
        <taxon>Polychaeta</taxon>
        <taxon>Sedentaria</taxon>
        <taxon>Canalipalpata</taxon>
        <taxon>Sabellida</taxon>
        <taxon>Oweniida</taxon>
        <taxon>Oweniidae</taxon>
        <taxon>Owenia</taxon>
    </lineage>
</organism>
<accession>A0A8J1TK97</accession>
<feature type="non-terminal residue" evidence="11">
    <location>
        <position position="1"/>
    </location>
</feature>
<keyword evidence="10" id="KW-0539">Nucleus</keyword>
<dbReference type="GO" id="GO:0000981">
    <property type="term" value="F:DNA-binding transcription factor activity, RNA polymerase II-specific"/>
    <property type="evidence" value="ECO:0007669"/>
    <property type="project" value="TreeGrafter"/>
</dbReference>
<comment type="subcellular location">
    <subcellularLocation>
        <location evidence="1">Nucleus</location>
    </subcellularLocation>
</comment>
<evidence type="ECO:0000256" key="4">
    <source>
        <dbReference type="ARBA" id="ARBA00022737"/>
    </source>
</evidence>
<evidence type="ECO:0000313" key="11">
    <source>
        <dbReference type="EMBL" id="CAH1778357.1"/>
    </source>
</evidence>
<keyword evidence="6" id="KW-0862">Zinc</keyword>
<evidence type="ECO:0000256" key="7">
    <source>
        <dbReference type="ARBA" id="ARBA00023015"/>
    </source>
</evidence>
<evidence type="ECO:0000256" key="2">
    <source>
        <dbReference type="ARBA" id="ARBA00006991"/>
    </source>
</evidence>
<dbReference type="PANTHER" id="PTHR14196:SF12">
    <property type="entry name" value="ZINC FINGER PROTEIN 208-LIKE"/>
    <property type="match status" value="1"/>
</dbReference>
<evidence type="ECO:0000256" key="10">
    <source>
        <dbReference type="ARBA" id="ARBA00023242"/>
    </source>
</evidence>
<reference evidence="11" key="1">
    <citation type="submission" date="2022-03" db="EMBL/GenBank/DDBJ databases">
        <authorList>
            <person name="Martin C."/>
        </authorList>
    </citation>
    <scope>NUCLEOTIDE SEQUENCE</scope>
</reference>
<dbReference type="FunFam" id="3.30.160.60:FF:001156">
    <property type="entry name" value="Zinc finger protein 407"/>
    <property type="match status" value="1"/>
</dbReference>
<evidence type="ECO:0000256" key="3">
    <source>
        <dbReference type="ARBA" id="ARBA00022723"/>
    </source>
</evidence>
<dbReference type="Pfam" id="PF00096">
    <property type="entry name" value="zf-C2H2"/>
    <property type="match status" value="2"/>
</dbReference>
<dbReference type="SMART" id="SM00355">
    <property type="entry name" value="ZnF_C2H2"/>
    <property type="match status" value="2"/>
</dbReference>
<comment type="caution">
    <text evidence="11">The sequence shown here is derived from an EMBL/GenBank/DDBJ whole genome shotgun (WGS) entry which is preliminary data.</text>
</comment>
<gene>
    <name evidence="11" type="ORF">OFUS_LOCUS5286</name>
</gene>
<dbReference type="FunFam" id="3.30.160.60:FF:000634">
    <property type="entry name" value="Zinc finger X-chromosomal protein"/>
    <property type="match status" value="1"/>
</dbReference>
<dbReference type="GO" id="GO:0000977">
    <property type="term" value="F:RNA polymerase II transcription regulatory region sequence-specific DNA binding"/>
    <property type="evidence" value="ECO:0007669"/>
    <property type="project" value="TreeGrafter"/>
</dbReference>
<sequence length="113" mass="13087">PPKWNTIFGTKGIPHVFNYQYCSIFPVPIITLDYNDINQPRNPSTAKPQPTKYTTGKKFECKLCLKSFSAKWNLYIHMNIHNGARPYKCDICEKAFANPGTLNHHRKTHYMGQ</sequence>
<name>A0A8J1TK97_OWEFU</name>
<dbReference type="InterPro" id="IPR050717">
    <property type="entry name" value="C2H2-ZF_Transcription_Reg"/>
</dbReference>
<evidence type="ECO:0000256" key="5">
    <source>
        <dbReference type="ARBA" id="ARBA00022771"/>
    </source>
</evidence>
<evidence type="ECO:0000256" key="1">
    <source>
        <dbReference type="ARBA" id="ARBA00004123"/>
    </source>
</evidence>
<keyword evidence="4" id="KW-0677">Repeat</keyword>
<keyword evidence="8" id="KW-0238">DNA-binding</keyword>
<keyword evidence="9" id="KW-0804">Transcription</keyword>
<evidence type="ECO:0000256" key="6">
    <source>
        <dbReference type="ARBA" id="ARBA00022833"/>
    </source>
</evidence>
<proteinExistence type="inferred from homology"/>
<comment type="similarity">
    <text evidence="2">Belongs to the krueppel C2H2-type zinc-finger protein family.</text>
</comment>
<dbReference type="PROSITE" id="PS00028">
    <property type="entry name" value="ZINC_FINGER_C2H2_1"/>
    <property type="match status" value="2"/>
</dbReference>
<dbReference type="PANTHER" id="PTHR14196">
    <property type="entry name" value="ODD-SKIPPED - RELATED"/>
    <property type="match status" value="1"/>
</dbReference>
<dbReference type="GO" id="GO:0005634">
    <property type="term" value="C:nucleus"/>
    <property type="evidence" value="ECO:0007669"/>
    <property type="project" value="UniProtKB-SubCell"/>
</dbReference>
<dbReference type="InterPro" id="IPR013087">
    <property type="entry name" value="Znf_C2H2_type"/>
</dbReference>
<dbReference type="Proteomes" id="UP000749559">
    <property type="component" value="Unassembled WGS sequence"/>
</dbReference>
<evidence type="ECO:0000313" key="12">
    <source>
        <dbReference type="Proteomes" id="UP000749559"/>
    </source>
</evidence>
<keyword evidence="12" id="KW-1185">Reference proteome</keyword>
<dbReference type="InterPro" id="IPR036236">
    <property type="entry name" value="Znf_C2H2_sf"/>
</dbReference>
<dbReference type="OrthoDB" id="3437960at2759"/>
<dbReference type="EMBL" id="CAIIXF020000002">
    <property type="protein sequence ID" value="CAH1778357.1"/>
    <property type="molecule type" value="Genomic_DNA"/>
</dbReference>
<dbReference type="PROSITE" id="PS50157">
    <property type="entry name" value="ZINC_FINGER_C2H2_2"/>
    <property type="match status" value="2"/>
</dbReference>
<dbReference type="GO" id="GO:0008270">
    <property type="term" value="F:zinc ion binding"/>
    <property type="evidence" value="ECO:0007669"/>
    <property type="project" value="UniProtKB-KW"/>
</dbReference>
<keyword evidence="3" id="KW-0479">Metal-binding</keyword>